<dbReference type="EMBL" id="LNIX01000003">
    <property type="protein sequence ID" value="OXA57924.1"/>
    <property type="molecule type" value="Genomic_DNA"/>
</dbReference>
<dbReference type="SUPFAM" id="SSF48464">
    <property type="entry name" value="ENTH/VHS domain"/>
    <property type="match status" value="1"/>
</dbReference>
<comment type="similarity">
    <text evidence="1">Belongs to the PICALM/SNAP91 family.</text>
</comment>
<dbReference type="Pfam" id="PF07651">
    <property type="entry name" value="ANTH"/>
    <property type="match status" value="1"/>
</dbReference>
<feature type="domain" description="ENTH" evidence="2">
    <location>
        <begin position="15"/>
        <end position="146"/>
    </location>
</feature>
<dbReference type="PANTHER" id="PTHR22951">
    <property type="entry name" value="CLATHRIN ASSEMBLY PROTEIN"/>
    <property type="match status" value="1"/>
</dbReference>
<dbReference type="GO" id="GO:0016185">
    <property type="term" value="P:synaptic vesicle budding from presynaptic endocytic zone membrane"/>
    <property type="evidence" value="ECO:0007669"/>
    <property type="project" value="TreeGrafter"/>
</dbReference>
<dbReference type="STRING" id="158441.A0A226ELP0"/>
<comment type="caution">
    <text evidence="3">The sequence shown here is derived from an EMBL/GenBank/DDBJ whole genome shotgun (WGS) entry which is preliminary data.</text>
</comment>
<dbReference type="InterPro" id="IPR013809">
    <property type="entry name" value="ENTH"/>
</dbReference>
<dbReference type="GO" id="GO:0000149">
    <property type="term" value="F:SNARE binding"/>
    <property type="evidence" value="ECO:0007669"/>
    <property type="project" value="TreeGrafter"/>
</dbReference>
<name>A0A226ELP0_FOLCA</name>
<dbReference type="InterPro" id="IPR014712">
    <property type="entry name" value="ANTH_dom_sf"/>
</dbReference>
<dbReference type="SUPFAM" id="SSF89009">
    <property type="entry name" value="GAT-like domain"/>
    <property type="match status" value="1"/>
</dbReference>
<reference evidence="3 4" key="1">
    <citation type="submission" date="2015-12" db="EMBL/GenBank/DDBJ databases">
        <title>The genome of Folsomia candida.</title>
        <authorList>
            <person name="Faddeeva A."/>
            <person name="Derks M.F."/>
            <person name="Anvar Y."/>
            <person name="Smit S."/>
            <person name="Van Straalen N."/>
            <person name="Roelofs D."/>
        </authorList>
    </citation>
    <scope>NUCLEOTIDE SEQUENCE [LARGE SCALE GENOMIC DNA]</scope>
    <source>
        <strain evidence="3 4">VU population</strain>
        <tissue evidence="3">Whole body</tissue>
    </source>
</reference>
<dbReference type="CDD" id="cd16985">
    <property type="entry name" value="ANTH_N_AP180"/>
    <property type="match status" value="1"/>
</dbReference>
<proteinExistence type="inferred from homology"/>
<evidence type="ECO:0000259" key="2">
    <source>
        <dbReference type="PROSITE" id="PS50942"/>
    </source>
</evidence>
<dbReference type="SMART" id="SM00273">
    <property type="entry name" value="ENTH"/>
    <property type="match status" value="1"/>
</dbReference>
<evidence type="ECO:0000256" key="1">
    <source>
        <dbReference type="ARBA" id="ARBA00008011"/>
    </source>
</evidence>
<organism evidence="3 4">
    <name type="scientific">Folsomia candida</name>
    <name type="common">Springtail</name>
    <dbReference type="NCBI Taxonomy" id="158441"/>
    <lineage>
        <taxon>Eukaryota</taxon>
        <taxon>Metazoa</taxon>
        <taxon>Ecdysozoa</taxon>
        <taxon>Arthropoda</taxon>
        <taxon>Hexapoda</taxon>
        <taxon>Collembola</taxon>
        <taxon>Entomobryomorpha</taxon>
        <taxon>Isotomoidea</taxon>
        <taxon>Isotomidae</taxon>
        <taxon>Proisotominae</taxon>
        <taxon>Folsomia</taxon>
    </lineage>
</organism>
<dbReference type="InterPro" id="IPR045192">
    <property type="entry name" value="AP180-like"/>
</dbReference>
<dbReference type="GO" id="GO:0005546">
    <property type="term" value="F:phosphatidylinositol-4,5-bisphosphate binding"/>
    <property type="evidence" value="ECO:0007669"/>
    <property type="project" value="TreeGrafter"/>
</dbReference>
<accession>A0A226ELP0</accession>
<protein>
    <submittedName>
        <fullName evidence="3">Phosphatidylinositol-binding clathrin assembly protein LAP</fullName>
    </submittedName>
</protein>
<dbReference type="GO" id="GO:0072583">
    <property type="term" value="P:clathrin-dependent endocytosis"/>
    <property type="evidence" value="ECO:0007669"/>
    <property type="project" value="InterPro"/>
</dbReference>
<dbReference type="PANTHER" id="PTHR22951:SF5">
    <property type="entry name" value="PHOSPHATIDYLINOSITOL-BINDING CLATHRIN ASSEMBLY PROTEIN LAP"/>
    <property type="match status" value="1"/>
</dbReference>
<dbReference type="GO" id="GO:0008021">
    <property type="term" value="C:synaptic vesicle"/>
    <property type="evidence" value="ECO:0007669"/>
    <property type="project" value="TreeGrafter"/>
</dbReference>
<dbReference type="GO" id="GO:0098894">
    <property type="term" value="C:extrinsic component of presynaptic endocytic zone membrane"/>
    <property type="evidence" value="ECO:0007669"/>
    <property type="project" value="TreeGrafter"/>
</dbReference>
<evidence type="ECO:0000313" key="3">
    <source>
        <dbReference type="EMBL" id="OXA57924.1"/>
    </source>
</evidence>
<gene>
    <name evidence="3" type="ORF">Fcan01_07618</name>
</gene>
<dbReference type="InterPro" id="IPR008942">
    <property type="entry name" value="ENTH_VHS"/>
</dbReference>
<dbReference type="Gene3D" id="1.20.58.150">
    <property type="entry name" value="ANTH domain"/>
    <property type="match status" value="1"/>
</dbReference>
<dbReference type="Proteomes" id="UP000198287">
    <property type="component" value="Unassembled WGS sequence"/>
</dbReference>
<dbReference type="GO" id="GO:0005545">
    <property type="term" value="F:1-phosphatidylinositol binding"/>
    <property type="evidence" value="ECO:0007669"/>
    <property type="project" value="InterPro"/>
</dbReference>
<dbReference type="FunFam" id="1.25.40.90:FF:000017">
    <property type="entry name" value="Phosphatidylinositol-binding clathrin assembly protein LAP"/>
    <property type="match status" value="1"/>
</dbReference>
<dbReference type="GO" id="GO:0030136">
    <property type="term" value="C:clathrin-coated vesicle"/>
    <property type="evidence" value="ECO:0007669"/>
    <property type="project" value="InterPro"/>
</dbReference>
<sequence length="278" mass="31735">MATGQTISDRLLAARHSLAGQGLAKAVCKATTEESIPPKKKHLDYLIHCTNEPNVSILQLANFLLERSQNTNWVVVLKSLVTTHHLMCYGNERFTQYLASSNCTFQLTSFLDKANPQGYEVSPFVRRYARYINEKALSYRTMAFDFCKVKRGKEDGTLRTMGTDPLLKTFPVLQTQMDSLLEVDPSADDIHRNSLMRVAFSLLFRDLIRLFATYNDAVINLLEKYFTMNKKNARDYLFPDALDYYKKFLTRMDKVSDFLKVAEAVGIDKGEIPGKNDI</sequence>
<dbReference type="OMA" id="CQPSEME"/>
<dbReference type="GO" id="GO:0048268">
    <property type="term" value="P:clathrin coat assembly"/>
    <property type="evidence" value="ECO:0007669"/>
    <property type="project" value="InterPro"/>
</dbReference>
<dbReference type="AlphaFoldDB" id="A0A226ELP0"/>
<dbReference type="Gene3D" id="1.25.40.90">
    <property type="match status" value="1"/>
</dbReference>
<dbReference type="OrthoDB" id="44015at2759"/>
<dbReference type="PROSITE" id="PS50942">
    <property type="entry name" value="ENTH"/>
    <property type="match status" value="1"/>
</dbReference>
<keyword evidence="4" id="KW-1185">Reference proteome</keyword>
<dbReference type="GO" id="GO:0032050">
    <property type="term" value="F:clathrin heavy chain binding"/>
    <property type="evidence" value="ECO:0007669"/>
    <property type="project" value="TreeGrafter"/>
</dbReference>
<dbReference type="InterPro" id="IPR011417">
    <property type="entry name" value="ANTH_dom"/>
</dbReference>
<dbReference type="GO" id="GO:0005905">
    <property type="term" value="C:clathrin-coated pit"/>
    <property type="evidence" value="ECO:0007669"/>
    <property type="project" value="TreeGrafter"/>
</dbReference>
<evidence type="ECO:0000313" key="4">
    <source>
        <dbReference type="Proteomes" id="UP000198287"/>
    </source>
</evidence>